<dbReference type="GO" id="GO:0030674">
    <property type="term" value="F:protein-macromolecule adaptor activity"/>
    <property type="evidence" value="ECO:0007669"/>
    <property type="project" value="Ensembl"/>
</dbReference>
<keyword evidence="1" id="KW-0863">Zinc-finger</keyword>
<feature type="region of interest" description="Disordered" evidence="2">
    <location>
        <begin position="40"/>
        <end position="109"/>
    </location>
</feature>
<dbReference type="GO" id="GO:0045944">
    <property type="term" value="P:positive regulation of transcription by RNA polymerase II"/>
    <property type="evidence" value="ECO:0007669"/>
    <property type="project" value="Ensembl"/>
</dbReference>
<gene>
    <name evidence="4" type="primary">NUFIP1</name>
</gene>
<dbReference type="InterPro" id="IPR019496">
    <property type="entry name" value="NUFIP1_cons_dom"/>
</dbReference>
<dbReference type="Pfam" id="PF10453">
    <property type="entry name" value="NUFIP1"/>
    <property type="match status" value="1"/>
</dbReference>
<dbReference type="InterPro" id="IPR039136">
    <property type="entry name" value="NUFIP1-like"/>
</dbReference>
<dbReference type="PANTHER" id="PTHR13309:SF0">
    <property type="entry name" value="FMR1-INTERACTING PROTEIN NUFIP1"/>
    <property type="match status" value="1"/>
</dbReference>
<dbReference type="GO" id="GO:0008023">
    <property type="term" value="C:transcription elongation factor complex"/>
    <property type="evidence" value="ECO:0007669"/>
    <property type="project" value="Ensembl"/>
</dbReference>
<accession>A0A7N5JLV5</accession>
<dbReference type="PROSITE" id="PS00028">
    <property type="entry name" value="ZINC_FINGER_C2H2_1"/>
    <property type="match status" value="1"/>
</dbReference>
<dbReference type="PROSITE" id="PS50157">
    <property type="entry name" value="ZINC_FINGER_C2H2_2"/>
    <property type="match status" value="1"/>
</dbReference>
<reference evidence="4" key="2">
    <citation type="submission" date="2025-08" db="UniProtKB">
        <authorList>
            <consortium name="Ensembl"/>
        </authorList>
    </citation>
    <scope>IDENTIFICATION</scope>
</reference>
<dbReference type="GO" id="GO:0030515">
    <property type="term" value="F:snoRNA binding"/>
    <property type="evidence" value="ECO:0007669"/>
    <property type="project" value="Ensembl"/>
</dbReference>
<evidence type="ECO:0000313" key="4">
    <source>
        <dbReference type="Ensembl" id="ENSAMEP00000027349.1"/>
    </source>
</evidence>
<dbReference type="GO" id="GO:0005726">
    <property type="term" value="C:perichromatin fibrils"/>
    <property type="evidence" value="ECO:0007669"/>
    <property type="project" value="Ensembl"/>
</dbReference>
<dbReference type="SMART" id="SM00355">
    <property type="entry name" value="ZnF_C2H2"/>
    <property type="match status" value="2"/>
</dbReference>
<dbReference type="GeneTree" id="ENSGT00390000003758"/>
<feature type="region of interest" description="Disordered" evidence="2">
    <location>
        <begin position="291"/>
        <end position="321"/>
    </location>
</feature>
<feature type="region of interest" description="Disordered" evidence="2">
    <location>
        <begin position="387"/>
        <end position="420"/>
    </location>
</feature>
<protein>
    <submittedName>
        <fullName evidence="4">Nuclear FMR1 interacting protein 1</fullName>
    </submittedName>
</protein>
<feature type="region of interest" description="Disordered" evidence="2">
    <location>
        <begin position="1"/>
        <end position="27"/>
    </location>
</feature>
<dbReference type="GO" id="GO:0000492">
    <property type="term" value="P:box C/D snoRNP assembly"/>
    <property type="evidence" value="ECO:0007669"/>
    <property type="project" value="Ensembl"/>
</dbReference>
<feature type="compositionally biased region" description="Pro residues" evidence="2">
    <location>
        <begin position="43"/>
        <end position="53"/>
    </location>
</feature>
<feature type="domain" description="C2H2-type" evidence="3">
    <location>
        <begin position="170"/>
        <end position="199"/>
    </location>
</feature>
<name>A0A7N5JLV5_AILME</name>
<dbReference type="InParanoid" id="A0A7N5JLV5"/>
<dbReference type="GO" id="GO:0070761">
    <property type="term" value="C:pre-snoRNP complex"/>
    <property type="evidence" value="ECO:0007669"/>
    <property type="project" value="Ensembl"/>
</dbReference>
<dbReference type="GO" id="GO:0045202">
    <property type="term" value="C:synapse"/>
    <property type="evidence" value="ECO:0007669"/>
    <property type="project" value="Ensembl"/>
</dbReference>
<evidence type="ECO:0000313" key="5">
    <source>
        <dbReference type="Proteomes" id="UP000008912"/>
    </source>
</evidence>
<reference evidence="4" key="3">
    <citation type="submission" date="2025-09" db="UniProtKB">
        <authorList>
            <consortium name="Ensembl"/>
        </authorList>
    </citation>
    <scope>IDENTIFICATION</scope>
</reference>
<dbReference type="InterPro" id="IPR013087">
    <property type="entry name" value="Znf_C2H2_type"/>
</dbReference>
<feature type="compositionally biased region" description="Polar residues" evidence="2">
    <location>
        <begin position="388"/>
        <end position="399"/>
    </location>
</feature>
<feature type="compositionally biased region" description="Basic residues" evidence="2">
    <location>
        <begin position="411"/>
        <end position="420"/>
    </location>
</feature>
<dbReference type="GO" id="GO:0008270">
    <property type="term" value="F:zinc ion binding"/>
    <property type="evidence" value="ECO:0007669"/>
    <property type="project" value="UniProtKB-KW"/>
</dbReference>
<keyword evidence="1" id="KW-0479">Metal-binding</keyword>
<dbReference type="GO" id="GO:0016363">
    <property type="term" value="C:nuclear matrix"/>
    <property type="evidence" value="ECO:0007669"/>
    <property type="project" value="Ensembl"/>
</dbReference>
<sequence length="498" mass="56332">MAEPASDFVTSAGWFPPSELTPTLGPLSDTASLRDNWMFWAMLPPPPPPPSSSPPVAGSQPSSAEQPPQEAQALPEAPPPFDAQILPGAQPPFDAQFPLDSQPHLNGQPSWNLQASTSWYWRQSPGVFRGHQNAPVKHPYFPRKYDRKFTDVNFPPSRKQKKKKRKEPVFHCFCDTCDRGFKNQEKYDKHMSEHTKCPEVDCSFSAHEKIVQFHWRNMHAPGMKKIKLDTPEEIARWREERRKNYPTLANIERKKKLKLEKEKRGAVLTTTQYGKMKGMSRHSQMAKIRSPGRHHKWKNDHVGHKAACDSKPGDAPEAGADPLGVLVSTDSESDKEEKPQGTVIPKEVTPALCSLMSSYGSLSGSESEPEEAPIKTEADIVVADEVLPSNTPRSPSPSVKVTVRKHESQKKSFKTTNPKRKKDYHNYQSLFEPRTRHPYLLEMVNDFSLHSNLCSQMMKIELLGFCMGSCVCVFKVYQRHLLLEDSFVYLNFEAAFGI</sequence>
<dbReference type="GO" id="GO:0042802">
    <property type="term" value="F:identical protein binding"/>
    <property type="evidence" value="ECO:0007669"/>
    <property type="project" value="Ensembl"/>
</dbReference>
<keyword evidence="5" id="KW-1185">Reference proteome</keyword>
<evidence type="ECO:0000256" key="1">
    <source>
        <dbReference type="PROSITE-ProRule" id="PRU00042"/>
    </source>
</evidence>
<feature type="compositionally biased region" description="Basic and acidic residues" evidence="2">
    <location>
        <begin position="299"/>
        <end position="314"/>
    </location>
</feature>
<dbReference type="AlphaFoldDB" id="A0A7N5JLV5"/>
<dbReference type="Proteomes" id="UP000008912">
    <property type="component" value="Unassembled WGS sequence"/>
</dbReference>
<dbReference type="GO" id="GO:0001650">
    <property type="term" value="C:fibrillar center"/>
    <property type="evidence" value="ECO:0007669"/>
    <property type="project" value="Ensembl"/>
</dbReference>
<dbReference type="Ensembl" id="ENSAMET00000050102.1">
    <property type="protein sequence ID" value="ENSAMEP00000027349.1"/>
    <property type="gene ID" value="ENSAMEG00000012993.2"/>
</dbReference>
<dbReference type="PANTHER" id="PTHR13309">
    <property type="entry name" value="NUCLEAR FRAGILE X MENTAL RETARDATION PROTEIN INTERACTING PROTEIN 1"/>
    <property type="match status" value="1"/>
</dbReference>
<evidence type="ECO:0000256" key="2">
    <source>
        <dbReference type="SAM" id="MobiDB-lite"/>
    </source>
</evidence>
<organism evidence="4 5">
    <name type="scientific">Ailuropoda melanoleuca</name>
    <name type="common">Giant panda</name>
    <dbReference type="NCBI Taxonomy" id="9646"/>
    <lineage>
        <taxon>Eukaryota</taxon>
        <taxon>Metazoa</taxon>
        <taxon>Chordata</taxon>
        <taxon>Craniata</taxon>
        <taxon>Vertebrata</taxon>
        <taxon>Euteleostomi</taxon>
        <taxon>Mammalia</taxon>
        <taxon>Eutheria</taxon>
        <taxon>Laurasiatheria</taxon>
        <taxon>Carnivora</taxon>
        <taxon>Caniformia</taxon>
        <taxon>Ursidae</taxon>
        <taxon>Ailuropoda</taxon>
    </lineage>
</organism>
<keyword evidence="1" id="KW-0862">Zinc</keyword>
<reference evidence="4 5" key="1">
    <citation type="journal article" date="2010" name="Nature">
        <title>The sequence and de novo assembly of the giant panda genome.</title>
        <authorList>
            <person name="Li R."/>
            <person name="Fan W."/>
            <person name="Tian G."/>
            <person name="Zhu H."/>
            <person name="He L."/>
            <person name="Cai J."/>
            <person name="Huang Q."/>
            <person name="Cai Q."/>
            <person name="Li B."/>
            <person name="Bai Y."/>
            <person name="Zhang Z."/>
            <person name="Zhang Y."/>
            <person name="Wang W."/>
            <person name="Li J."/>
            <person name="Wei F."/>
            <person name="Li H."/>
            <person name="Jian M."/>
            <person name="Li J."/>
            <person name="Zhang Z."/>
            <person name="Nielsen R."/>
            <person name="Li D."/>
            <person name="Gu W."/>
            <person name="Yang Z."/>
            <person name="Xuan Z."/>
            <person name="Ryder O.A."/>
            <person name="Leung F.C."/>
            <person name="Zhou Y."/>
            <person name="Cao J."/>
            <person name="Sun X."/>
            <person name="Fu Y."/>
            <person name="Fang X."/>
            <person name="Guo X."/>
            <person name="Wang B."/>
            <person name="Hou R."/>
            <person name="Shen F."/>
            <person name="Mu B."/>
            <person name="Ni P."/>
            <person name="Lin R."/>
            <person name="Qian W."/>
            <person name="Wang G."/>
            <person name="Yu C."/>
            <person name="Nie W."/>
            <person name="Wang J."/>
            <person name="Wu Z."/>
            <person name="Liang H."/>
            <person name="Min J."/>
            <person name="Wu Q."/>
            <person name="Cheng S."/>
            <person name="Ruan J."/>
            <person name="Wang M."/>
            <person name="Shi Z."/>
            <person name="Wen M."/>
            <person name="Liu B."/>
            <person name="Ren X."/>
            <person name="Zheng H."/>
            <person name="Dong D."/>
            <person name="Cook K."/>
            <person name="Shan G."/>
            <person name="Zhang H."/>
            <person name="Kosiol C."/>
            <person name="Xie X."/>
            <person name="Lu Z."/>
            <person name="Zheng H."/>
            <person name="Li Y."/>
            <person name="Steiner C.C."/>
            <person name="Lam T.T."/>
            <person name="Lin S."/>
            <person name="Zhang Q."/>
            <person name="Li G."/>
            <person name="Tian J."/>
            <person name="Gong T."/>
            <person name="Liu H."/>
            <person name="Zhang D."/>
            <person name="Fang L."/>
            <person name="Ye C."/>
            <person name="Zhang J."/>
            <person name="Hu W."/>
            <person name="Xu A."/>
            <person name="Ren Y."/>
            <person name="Zhang G."/>
            <person name="Bruford M.W."/>
            <person name="Li Q."/>
            <person name="Ma L."/>
            <person name="Guo Y."/>
            <person name="An N."/>
            <person name="Hu Y."/>
            <person name="Zheng Y."/>
            <person name="Shi Y."/>
            <person name="Li Z."/>
            <person name="Liu Q."/>
            <person name="Chen Y."/>
            <person name="Zhao J."/>
            <person name="Qu N."/>
            <person name="Zhao S."/>
            <person name="Tian F."/>
            <person name="Wang X."/>
            <person name="Wang H."/>
            <person name="Xu L."/>
            <person name="Liu X."/>
            <person name="Vinar T."/>
            <person name="Wang Y."/>
            <person name="Lam T.W."/>
            <person name="Yiu S.M."/>
            <person name="Liu S."/>
            <person name="Zhang H."/>
            <person name="Li D."/>
            <person name="Huang Y."/>
            <person name="Wang X."/>
            <person name="Yang G."/>
            <person name="Jiang Z."/>
            <person name="Wang J."/>
            <person name="Qin N."/>
            <person name="Li L."/>
            <person name="Li J."/>
            <person name="Bolund L."/>
            <person name="Kristiansen K."/>
            <person name="Wong G.K."/>
            <person name="Olson M."/>
            <person name="Zhang X."/>
            <person name="Li S."/>
            <person name="Yang H."/>
            <person name="Wang J."/>
            <person name="Wang J."/>
        </authorList>
    </citation>
    <scope>NUCLEOTIDE SEQUENCE [LARGE SCALE GENOMIC DNA]</scope>
</reference>
<dbReference type="GO" id="GO:0051117">
    <property type="term" value="F:ATPase binding"/>
    <property type="evidence" value="ECO:0007669"/>
    <property type="project" value="Ensembl"/>
</dbReference>
<feature type="compositionally biased region" description="Low complexity" evidence="2">
    <location>
        <begin position="54"/>
        <end position="75"/>
    </location>
</feature>
<proteinExistence type="predicted"/>
<evidence type="ECO:0000259" key="3">
    <source>
        <dbReference type="PROSITE" id="PS50157"/>
    </source>
</evidence>